<feature type="region of interest" description="Disordered" evidence="4">
    <location>
        <begin position="222"/>
        <end position="299"/>
    </location>
</feature>
<evidence type="ECO:0000256" key="1">
    <source>
        <dbReference type="ARBA" id="ARBA00004123"/>
    </source>
</evidence>
<sequence length="370" mass="40725">MESTNADAVETQLPAFRPGKKRKIYRHRAEDADDSPRDAAVPPPQLPSTSDPRPSDDAADVADTEEHLPVSSILRLRQARKGRLGGVAFRADSTRADEQPQNTEQCLVPHDAQADNPIVGGITKRFAPQTGLVGELVNKHMEEYIESELARRHAAEARAAAAAANGTAHPTEQRSSVAATTDAQGKPVVESAMQGKLMEIDLGDEARARNIAMTERARRKALGEAVDEDEDSGAGSSRPRKIRLGRDGKPWRGRNRRNSEDIKRDQLVEEFLKENSLGVYDLPPEPSAAASQSLDDEGADEKIAEEFRREFMDAMMQRQQRKRPATNAKPVAKGAKAAEEVLKGPKLGGSRNQRAAMRDLLLREQERKRQ</sequence>
<feature type="compositionally biased region" description="Polar residues" evidence="4">
    <location>
        <begin position="168"/>
        <end position="183"/>
    </location>
</feature>
<feature type="compositionally biased region" description="Basic and acidic residues" evidence="4">
    <location>
        <begin position="356"/>
        <end position="370"/>
    </location>
</feature>
<feature type="region of interest" description="Disordered" evidence="4">
    <location>
        <begin position="160"/>
        <end position="186"/>
    </location>
</feature>
<dbReference type="PANTHER" id="PTHR13486">
    <property type="entry name" value="TELOMERE LENGTH AND SILENCING PROTEIN 1 TLS1 FAMILY MEMBER"/>
    <property type="match status" value="1"/>
</dbReference>
<feature type="compositionally biased region" description="Basic and acidic residues" evidence="4">
    <location>
        <begin position="27"/>
        <end position="37"/>
    </location>
</feature>
<keyword evidence="6" id="KW-1185">Reference proteome</keyword>
<dbReference type="GO" id="GO:0005681">
    <property type="term" value="C:spliceosomal complex"/>
    <property type="evidence" value="ECO:0007669"/>
    <property type="project" value="TreeGrafter"/>
</dbReference>
<proteinExistence type="inferred from homology"/>
<evidence type="ECO:0000313" key="5">
    <source>
        <dbReference type="EMBL" id="KAJ9144439.1"/>
    </source>
</evidence>
<evidence type="ECO:0008006" key="7">
    <source>
        <dbReference type="Google" id="ProtNLM"/>
    </source>
</evidence>
<dbReference type="InterPro" id="IPR010756">
    <property type="entry name" value="Tls1-like"/>
</dbReference>
<comment type="similarity">
    <text evidence="2">Belongs to the TLS1 family.</text>
</comment>
<name>A0AA38RR12_9PEZI</name>
<organism evidence="5 6">
    <name type="scientific">Coniochaeta hoffmannii</name>
    <dbReference type="NCBI Taxonomy" id="91930"/>
    <lineage>
        <taxon>Eukaryota</taxon>
        <taxon>Fungi</taxon>
        <taxon>Dikarya</taxon>
        <taxon>Ascomycota</taxon>
        <taxon>Pezizomycotina</taxon>
        <taxon>Sordariomycetes</taxon>
        <taxon>Sordariomycetidae</taxon>
        <taxon>Coniochaetales</taxon>
        <taxon>Coniochaetaceae</taxon>
        <taxon>Coniochaeta</taxon>
    </lineage>
</organism>
<dbReference type="Proteomes" id="UP001174691">
    <property type="component" value="Unassembled WGS sequence"/>
</dbReference>
<evidence type="ECO:0000256" key="4">
    <source>
        <dbReference type="SAM" id="MobiDB-lite"/>
    </source>
</evidence>
<feature type="region of interest" description="Disordered" evidence="4">
    <location>
        <begin position="1"/>
        <end position="74"/>
    </location>
</feature>
<protein>
    <recommendedName>
        <fullName evidence="7">mRNA splicing factor RNA helicase</fullName>
    </recommendedName>
</protein>
<feature type="compositionally biased region" description="Basic and acidic residues" evidence="4">
    <location>
        <begin position="257"/>
        <end position="273"/>
    </location>
</feature>
<comment type="caution">
    <text evidence="5">The sequence shown here is derived from an EMBL/GenBank/DDBJ whole genome shotgun (WGS) entry which is preliminary data.</text>
</comment>
<evidence type="ECO:0000256" key="3">
    <source>
        <dbReference type="ARBA" id="ARBA00023242"/>
    </source>
</evidence>
<gene>
    <name evidence="5" type="ORF">NKR19_g6386</name>
</gene>
<dbReference type="PANTHER" id="PTHR13486:SF2">
    <property type="entry name" value="SPLICING FACTOR C9ORF78"/>
    <property type="match status" value="1"/>
</dbReference>
<keyword evidence="3" id="KW-0539">Nucleus</keyword>
<evidence type="ECO:0000313" key="6">
    <source>
        <dbReference type="Proteomes" id="UP001174691"/>
    </source>
</evidence>
<dbReference type="EMBL" id="JANBVN010000098">
    <property type="protein sequence ID" value="KAJ9144439.1"/>
    <property type="molecule type" value="Genomic_DNA"/>
</dbReference>
<accession>A0AA38RR12</accession>
<reference evidence="5" key="1">
    <citation type="submission" date="2022-07" db="EMBL/GenBank/DDBJ databases">
        <title>Fungi with potential for degradation of polypropylene.</title>
        <authorList>
            <person name="Gostincar C."/>
        </authorList>
    </citation>
    <scope>NUCLEOTIDE SEQUENCE</scope>
    <source>
        <strain evidence="5">EXF-13287</strain>
    </source>
</reference>
<dbReference type="AlphaFoldDB" id="A0AA38RR12"/>
<evidence type="ECO:0000256" key="2">
    <source>
        <dbReference type="ARBA" id="ARBA00007643"/>
    </source>
</evidence>
<feature type="region of interest" description="Disordered" evidence="4">
    <location>
        <begin position="316"/>
        <end position="370"/>
    </location>
</feature>
<dbReference type="Pfam" id="PF07052">
    <property type="entry name" value="Hep_59"/>
    <property type="match status" value="1"/>
</dbReference>
<comment type="subcellular location">
    <subcellularLocation>
        <location evidence="1">Nucleus</location>
    </subcellularLocation>
</comment>
<dbReference type="GO" id="GO:0000398">
    <property type="term" value="P:mRNA splicing, via spliceosome"/>
    <property type="evidence" value="ECO:0007669"/>
    <property type="project" value="TreeGrafter"/>
</dbReference>